<name>A0ABX0IJL6_9ACTN</name>
<dbReference type="Gene3D" id="3.30.930.30">
    <property type="match status" value="1"/>
</dbReference>
<dbReference type="RefSeq" id="WP_261434116.1">
    <property type="nucleotide sequence ID" value="NZ_WPCR01000030.1"/>
</dbReference>
<comment type="caution">
    <text evidence="2">The sequence shown here is derived from an EMBL/GenBank/DDBJ whole genome shotgun (WGS) entry which is preliminary data.</text>
</comment>
<dbReference type="InterPro" id="IPR001668">
    <property type="entry name" value="Mob_Pre"/>
</dbReference>
<comment type="similarity">
    <text evidence="1">Belongs to the plasmid mobilization pre family.</text>
</comment>
<dbReference type="NCBIfam" id="NF041497">
    <property type="entry name" value="MobV"/>
    <property type="match status" value="1"/>
</dbReference>
<organism evidence="2 3">
    <name type="scientific">Xiamenia xianingshaonis</name>
    <dbReference type="NCBI Taxonomy" id="2682776"/>
    <lineage>
        <taxon>Bacteria</taxon>
        <taxon>Bacillati</taxon>
        <taxon>Actinomycetota</taxon>
        <taxon>Coriobacteriia</taxon>
        <taxon>Eggerthellales</taxon>
        <taxon>Eggerthellaceae</taxon>
        <taxon>Xiamenia</taxon>
    </lineage>
</organism>
<evidence type="ECO:0008006" key="4">
    <source>
        <dbReference type="Google" id="ProtNLM"/>
    </source>
</evidence>
<proteinExistence type="inferred from homology"/>
<dbReference type="CDD" id="cd17242">
    <property type="entry name" value="MobM_relaxase"/>
    <property type="match status" value="1"/>
</dbReference>
<gene>
    <name evidence="2" type="ORF">GMI68_09900</name>
</gene>
<keyword evidence="3" id="KW-1185">Reference proteome</keyword>
<reference evidence="2 3" key="1">
    <citation type="submission" date="2019-11" db="EMBL/GenBank/DDBJ databases">
        <title>Eggerthellaceae novel genus isolated from the rectal contents of marmort.</title>
        <authorList>
            <person name="Zhang G."/>
        </authorList>
    </citation>
    <scope>NUCLEOTIDE SEQUENCE [LARGE SCALE GENOMIC DNA]</scope>
    <source>
        <strain evidence="3">zg-886</strain>
    </source>
</reference>
<protein>
    <recommendedName>
        <fullName evidence="4">Plasmid recombination enzyme</fullName>
    </recommendedName>
</protein>
<sequence>MPHIVKHPYSAVGHLASHDFREPGDGVKRKNENIDPERTRLNGFRRWNSDVEEINAFEGTPKQRARQFLQKRVDDAREATAKKAGRKCRANTVVLCEWVVTLPPQIDRNDTKKAVEFFSRCFQFAAKRYGMENVPLCAEHFDETTPHCHIMVIPMVDGKLNAKKLINRRELSTFHGDLSAYLEANGLPGVSAQPKEDPLEEAER</sequence>
<evidence type="ECO:0000313" key="2">
    <source>
        <dbReference type="EMBL" id="NHM15052.1"/>
    </source>
</evidence>
<evidence type="ECO:0000256" key="1">
    <source>
        <dbReference type="ARBA" id="ARBA00010657"/>
    </source>
</evidence>
<evidence type="ECO:0000313" key="3">
    <source>
        <dbReference type="Proteomes" id="UP000636394"/>
    </source>
</evidence>
<dbReference type="Proteomes" id="UP000636394">
    <property type="component" value="Unassembled WGS sequence"/>
</dbReference>
<dbReference type="EMBL" id="WPCR01000030">
    <property type="protein sequence ID" value="NHM15052.1"/>
    <property type="molecule type" value="Genomic_DNA"/>
</dbReference>
<dbReference type="Pfam" id="PF01076">
    <property type="entry name" value="Mob_Pre"/>
    <property type="match status" value="1"/>
</dbReference>
<feature type="non-terminal residue" evidence="2">
    <location>
        <position position="204"/>
    </location>
</feature>
<accession>A0ABX0IJL6</accession>